<evidence type="ECO:0000259" key="2">
    <source>
        <dbReference type="PROSITE" id="PS51154"/>
    </source>
</evidence>
<name>A0ABN9V9I6_9DINO</name>
<dbReference type="CDD" id="cd02901">
    <property type="entry name" value="Macro_Poa1p-like"/>
    <property type="match status" value="1"/>
</dbReference>
<dbReference type="PANTHER" id="PTHR12521">
    <property type="entry name" value="PROTEIN C6ORF130"/>
    <property type="match status" value="1"/>
</dbReference>
<dbReference type="SMART" id="SM00506">
    <property type="entry name" value="A1pp"/>
    <property type="match status" value="1"/>
</dbReference>
<feature type="compositionally biased region" description="Low complexity" evidence="1">
    <location>
        <begin position="39"/>
        <end position="62"/>
    </location>
</feature>
<feature type="domain" description="Macro" evidence="2">
    <location>
        <begin position="128"/>
        <end position="279"/>
    </location>
</feature>
<dbReference type="Gene3D" id="3.40.220.10">
    <property type="entry name" value="Leucine Aminopeptidase, subunit E, domain 1"/>
    <property type="match status" value="1"/>
</dbReference>
<dbReference type="Proteomes" id="UP001189429">
    <property type="component" value="Unassembled WGS sequence"/>
</dbReference>
<evidence type="ECO:0000313" key="4">
    <source>
        <dbReference type="Proteomes" id="UP001189429"/>
    </source>
</evidence>
<dbReference type="EMBL" id="CAUYUJ010016871">
    <property type="protein sequence ID" value="CAK0869643.1"/>
    <property type="molecule type" value="Genomic_DNA"/>
</dbReference>
<dbReference type="SUPFAM" id="SSF52949">
    <property type="entry name" value="Macro domain-like"/>
    <property type="match status" value="1"/>
</dbReference>
<dbReference type="PROSITE" id="PS51154">
    <property type="entry name" value="MACRO"/>
    <property type="match status" value="1"/>
</dbReference>
<comment type="caution">
    <text evidence="3">The sequence shown here is derived from an EMBL/GenBank/DDBJ whole genome shotgun (WGS) entry which is preliminary data.</text>
</comment>
<sequence>MDQLQRWQDLPPKQDLGREGARTPRAASAPRRTTRCSRRGCGSPATASRAPARTPSPRACCRPSRRAPKRARRASPRRRSGCRSSAPRGGTLDAAPAQAPEPTEEPPEAGPGQEPLGRRARAAARGAAAAAQALRGTSCQLREERGDLFEVGAEWSLCHCVSKDLEMSAGIAVAFKKEFGGVPELQSQGPQVGGVVSLQKKGRFIYYLVTKNKYGGKPNVATLEASLRAMRQHMEKDGVRKLAMPKIGCGLDKLSWGTVVEIIMQVFDDMDVELLVRYI</sequence>
<dbReference type="Pfam" id="PF01661">
    <property type="entry name" value="Macro"/>
    <property type="match status" value="1"/>
</dbReference>
<dbReference type="PANTHER" id="PTHR12521:SF0">
    <property type="entry name" value="ADP-RIBOSE GLYCOHYDROLASE OARD1"/>
    <property type="match status" value="1"/>
</dbReference>
<keyword evidence="4" id="KW-1185">Reference proteome</keyword>
<feature type="compositionally biased region" description="Basic residues" evidence="1">
    <location>
        <begin position="63"/>
        <end position="81"/>
    </location>
</feature>
<dbReference type="InterPro" id="IPR043472">
    <property type="entry name" value="Macro_dom-like"/>
</dbReference>
<organism evidence="3 4">
    <name type="scientific">Prorocentrum cordatum</name>
    <dbReference type="NCBI Taxonomy" id="2364126"/>
    <lineage>
        <taxon>Eukaryota</taxon>
        <taxon>Sar</taxon>
        <taxon>Alveolata</taxon>
        <taxon>Dinophyceae</taxon>
        <taxon>Prorocentrales</taxon>
        <taxon>Prorocentraceae</taxon>
        <taxon>Prorocentrum</taxon>
    </lineage>
</organism>
<evidence type="ECO:0000313" key="3">
    <source>
        <dbReference type="EMBL" id="CAK0869643.1"/>
    </source>
</evidence>
<dbReference type="InterPro" id="IPR050892">
    <property type="entry name" value="ADP-ribose_metab_enzymes"/>
</dbReference>
<evidence type="ECO:0000256" key="1">
    <source>
        <dbReference type="SAM" id="MobiDB-lite"/>
    </source>
</evidence>
<gene>
    <name evidence="3" type="ORF">PCOR1329_LOCUS55936</name>
</gene>
<dbReference type="InterPro" id="IPR002589">
    <property type="entry name" value="Macro_dom"/>
</dbReference>
<feature type="compositionally biased region" description="Low complexity" evidence="1">
    <location>
        <begin position="82"/>
        <end position="101"/>
    </location>
</feature>
<accession>A0ABN9V9I6</accession>
<proteinExistence type="predicted"/>
<protein>
    <recommendedName>
        <fullName evidence="2">Macro domain-containing protein</fullName>
    </recommendedName>
</protein>
<reference evidence="3" key="1">
    <citation type="submission" date="2023-10" db="EMBL/GenBank/DDBJ databases">
        <authorList>
            <person name="Chen Y."/>
            <person name="Shah S."/>
            <person name="Dougan E. K."/>
            <person name="Thang M."/>
            <person name="Chan C."/>
        </authorList>
    </citation>
    <scope>NUCLEOTIDE SEQUENCE [LARGE SCALE GENOMIC DNA]</scope>
</reference>
<feature type="region of interest" description="Disordered" evidence="1">
    <location>
        <begin position="1"/>
        <end position="124"/>
    </location>
</feature>